<protein>
    <submittedName>
        <fullName evidence="2">Succinate-CoA ligase, GDP-forming, alpha subunit, isoform CRA_a</fullName>
    </submittedName>
</protein>
<evidence type="ECO:0000313" key="4">
    <source>
        <dbReference type="RGD" id="619821"/>
    </source>
</evidence>
<dbReference type="AlphaFoldDB" id="A6IAE1"/>
<organism evidence="2 3">
    <name type="scientific">Rattus norvegicus</name>
    <name type="common">Rat</name>
    <dbReference type="NCBI Taxonomy" id="10116"/>
    <lineage>
        <taxon>Eukaryota</taxon>
        <taxon>Metazoa</taxon>
        <taxon>Chordata</taxon>
        <taxon>Craniata</taxon>
        <taxon>Vertebrata</taxon>
        <taxon>Euteleostomi</taxon>
        <taxon>Mammalia</taxon>
        <taxon>Eutheria</taxon>
        <taxon>Euarchontoglires</taxon>
        <taxon>Glires</taxon>
        <taxon>Rodentia</taxon>
        <taxon>Myomorpha</taxon>
        <taxon>Muroidea</taxon>
        <taxon>Muridae</taxon>
        <taxon>Murinae</taxon>
        <taxon>Rattus</taxon>
    </lineage>
</organism>
<dbReference type="EMBL" id="CH473957">
    <property type="protein sequence ID" value="EDL91058.1"/>
    <property type="molecule type" value="Genomic_DNA"/>
</dbReference>
<evidence type="ECO:0000313" key="3">
    <source>
        <dbReference type="Proteomes" id="UP000234681"/>
    </source>
</evidence>
<gene>
    <name evidence="2 4" type="primary">Suclg1</name>
    <name evidence="2" type="ORF">rCG_56364</name>
</gene>
<proteinExistence type="predicted"/>
<feature type="transmembrane region" description="Helical" evidence="1">
    <location>
        <begin position="12"/>
        <end position="38"/>
    </location>
</feature>
<accession>A6IAE1</accession>
<keyword evidence="2" id="KW-0436">Ligase</keyword>
<evidence type="ECO:0000313" key="2">
    <source>
        <dbReference type="EMBL" id="EDL91058.1"/>
    </source>
</evidence>
<dbReference type="Proteomes" id="UP000234681">
    <property type="component" value="Chromosome 4"/>
</dbReference>
<dbReference type="RGD" id="619821">
    <property type="gene designation" value="Suclg1"/>
</dbReference>
<keyword evidence="1" id="KW-1133">Transmembrane helix</keyword>
<name>A6IAE1_RAT</name>
<reference evidence="3" key="1">
    <citation type="submission" date="2005-09" db="EMBL/GenBank/DDBJ databases">
        <authorList>
            <person name="Mural R.J."/>
            <person name="Li P.W."/>
            <person name="Adams M.D."/>
            <person name="Amanatides P.G."/>
            <person name="Baden-Tillson H."/>
            <person name="Barnstead M."/>
            <person name="Chin S.H."/>
            <person name="Dew I."/>
            <person name="Evans C.A."/>
            <person name="Ferriera S."/>
            <person name="Flanigan M."/>
            <person name="Fosler C."/>
            <person name="Glodek A."/>
            <person name="Gu Z."/>
            <person name="Holt R.A."/>
            <person name="Jennings D."/>
            <person name="Kraft C.L."/>
            <person name="Lu F."/>
            <person name="Nguyen T."/>
            <person name="Nusskern D.R."/>
            <person name="Pfannkoch C.M."/>
            <person name="Sitter C."/>
            <person name="Sutton G.G."/>
            <person name="Venter J.C."/>
            <person name="Wang Z."/>
            <person name="Woodage T."/>
            <person name="Zheng X.H."/>
            <person name="Zhong F."/>
        </authorList>
    </citation>
    <scope>NUCLEOTIDE SEQUENCE [LARGE SCALE GENOMIC DNA]</scope>
    <source>
        <strain>BN</strain>
        <strain evidence="3">Sprague-Dawley</strain>
    </source>
</reference>
<keyword evidence="1" id="KW-0472">Membrane</keyword>
<dbReference type="GO" id="GO:0016874">
    <property type="term" value="F:ligase activity"/>
    <property type="evidence" value="ECO:0007669"/>
    <property type="project" value="UniProtKB-KW"/>
</dbReference>
<keyword evidence="1" id="KW-0812">Transmembrane</keyword>
<evidence type="ECO:0000256" key="1">
    <source>
        <dbReference type="SAM" id="Phobius"/>
    </source>
</evidence>
<sequence length="87" mass="9082">MPRSWGGPESVIGGMTAAVVAAAATATMVSGSSGLAAARLLSRTFLLQQNGIRHGSYTASRKNIYIDKNTKVICQGFTGKQDCSDTM</sequence>